<evidence type="ECO:0000256" key="5">
    <source>
        <dbReference type="ARBA" id="ARBA00044503"/>
    </source>
</evidence>
<comment type="similarity">
    <text evidence="5">Belongs to the Prp family.</text>
</comment>
<dbReference type="OrthoDB" id="48998at2"/>
<comment type="caution">
    <text evidence="7">The sequence shown here is derived from an EMBL/GenBank/DDBJ whole genome shotgun (WGS) entry which is preliminary data.</text>
</comment>
<dbReference type="GO" id="GO:0008234">
    <property type="term" value="F:cysteine-type peptidase activity"/>
    <property type="evidence" value="ECO:0007669"/>
    <property type="project" value="UniProtKB-KW"/>
</dbReference>
<proteinExistence type="inferred from homology"/>
<gene>
    <name evidence="7" type="ORF">E4K67_01875</name>
</gene>
<accession>A0A4Z0RAH3</accession>
<dbReference type="InterPro" id="IPR036764">
    <property type="entry name" value="Peptidase_Prp_sf"/>
</dbReference>
<protein>
    <recommendedName>
        <fullName evidence="6">Ribosomal processing cysteine protease Prp</fullName>
    </recommendedName>
</protein>
<dbReference type="SUPFAM" id="SSF118010">
    <property type="entry name" value="TM1457-like"/>
    <property type="match status" value="1"/>
</dbReference>
<dbReference type="Pfam" id="PF04327">
    <property type="entry name" value="Peptidase_Prp"/>
    <property type="match status" value="1"/>
</dbReference>
<dbReference type="Gene3D" id="3.30.70.1490">
    <property type="entry name" value="Cysteine protease Prp"/>
    <property type="match status" value="1"/>
</dbReference>
<dbReference type="EMBL" id="SPQQ01000001">
    <property type="protein sequence ID" value="TGE40211.1"/>
    <property type="molecule type" value="Genomic_DNA"/>
</dbReference>
<dbReference type="GO" id="GO:0006508">
    <property type="term" value="P:proteolysis"/>
    <property type="evidence" value="ECO:0007669"/>
    <property type="project" value="UniProtKB-KW"/>
</dbReference>
<dbReference type="AlphaFoldDB" id="A0A4Z0RAH3"/>
<dbReference type="GO" id="GO:0042254">
    <property type="term" value="P:ribosome biogenesis"/>
    <property type="evidence" value="ECO:0007669"/>
    <property type="project" value="UniProtKB-KW"/>
</dbReference>
<dbReference type="CDD" id="cd16332">
    <property type="entry name" value="Prp-like"/>
    <property type="match status" value="1"/>
</dbReference>
<evidence type="ECO:0000256" key="6">
    <source>
        <dbReference type="ARBA" id="ARBA00044538"/>
    </source>
</evidence>
<dbReference type="InterPro" id="IPR007422">
    <property type="entry name" value="Peptidase_Prp"/>
</dbReference>
<dbReference type="Proteomes" id="UP000298460">
    <property type="component" value="Unassembled WGS sequence"/>
</dbReference>
<keyword evidence="8" id="KW-1185">Reference proteome</keyword>
<keyword evidence="1" id="KW-0690">Ribosome biogenesis</keyword>
<keyword evidence="3" id="KW-0378">Hydrolase</keyword>
<evidence type="ECO:0000256" key="2">
    <source>
        <dbReference type="ARBA" id="ARBA00022670"/>
    </source>
</evidence>
<keyword evidence="4" id="KW-0788">Thiol protease</keyword>
<dbReference type="PANTHER" id="PTHR39178:SF1">
    <property type="entry name" value="RIBOSOMAL-PROCESSING CYSTEINE PROTEASE PRP"/>
    <property type="match status" value="1"/>
</dbReference>
<dbReference type="PANTHER" id="PTHR39178">
    <property type="entry name" value="HYPOTHETICAL RIBOSOME-ASSOCIATED PROTEIN"/>
    <property type="match status" value="1"/>
</dbReference>
<evidence type="ECO:0000313" key="8">
    <source>
        <dbReference type="Proteomes" id="UP000298460"/>
    </source>
</evidence>
<keyword evidence="2 7" id="KW-0645">Protease</keyword>
<name>A0A4Z0RAH3_9FIRM</name>
<evidence type="ECO:0000256" key="3">
    <source>
        <dbReference type="ARBA" id="ARBA00022801"/>
    </source>
</evidence>
<evidence type="ECO:0000256" key="4">
    <source>
        <dbReference type="ARBA" id="ARBA00022807"/>
    </source>
</evidence>
<evidence type="ECO:0000256" key="1">
    <source>
        <dbReference type="ARBA" id="ARBA00022517"/>
    </source>
</evidence>
<organism evidence="7 8">
    <name type="scientific">Desulfosporosinus fructosivorans</name>
    <dbReference type="NCBI Taxonomy" id="2018669"/>
    <lineage>
        <taxon>Bacteria</taxon>
        <taxon>Bacillati</taxon>
        <taxon>Bacillota</taxon>
        <taxon>Clostridia</taxon>
        <taxon>Eubacteriales</taxon>
        <taxon>Desulfitobacteriaceae</taxon>
        <taxon>Desulfosporosinus</taxon>
    </lineage>
</organism>
<reference evidence="7 8" key="1">
    <citation type="submission" date="2019-03" db="EMBL/GenBank/DDBJ databases">
        <title>Draft Genome Sequence of Desulfosporosinus fructosivorans Strain 63.6F, Isolated from Marine Sediment in the Baltic Sea.</title>
        <authorList>
            <person name="Hausmann B."/>
            <person name="Vandieken V."/>
            <person name="Pjevac P."/>
            <person name="Schreck K."/>
            <person name="Herbold C.W."/>
            <person name="Loy A."/>
        </authorList>
    </citation>
    <scope>NUCLEOTIDE SEQUENCE [LARGE SCALE GENOMIC DNA]</scope>
    <source>
        <strain evidence="7 8">63.6F</strain>
    </source>
</reference>
<sequence length="112" mass="12503">MRFIIWADDQGRIRKFELSGHAGYADSGQDIVCAGISALSIAASNGLEHFLSVAPILQEADGHLTCELVGIPELELEKAQWILQTMTLGIEQIHATYGQDYIFIDRRRWTPC</sequence>
<evidence type="ECO:0000313" key="7">
    <source>
        <dbReference type="EMBL" id="TGE40211.1"/>
    </source>
</evidence>